<keyword evidence="1" id="KW-0378">Hydrolase</keyword>
<feature type="domain" description="Asl1-like glycosyl hydrolase catalytic" evidence="3">
    <location>
        <begin position="44"/>
        <end position="279"/>
    </location>
</feature>
<dbReference type="InterPro" id="IPR017853">
    <property type="entry name" value="GH"/>
</dbReference>
<dbReference type="EMBL" id="BAABJW010000002">
    <property type="protein sequence ID" value="GAA4809809.1"/>
    <property type="molecule type" value="Genomic_DNA"/>
</dbReference>
<evidence type="ECO:0000313" key="4">
    <source>
        <dbReference type="EMBL" id="GAA4809809.1"/>
    </source>
</evidence>
<dbReference type="Pfam" id="PF02018">
    <property type="entry name" value="CBM_4_9"/>
    <property type="match status" value="1"/>
</dbReference>
<dbReference type="Proteomes" id="UP001501433">
    <property type="component" value="Unassembled WGS sequence"/>
</dbReference>
<dbReference type="InterPro" id="IPR008979">
    <property type="entry name" value="Galactose-bd-like_sf"/>
</dbReference>
<organism evidence="4 5">
    <name type="scientific">Litoribaculum gwangyangense</name>
    <dbReference type="NCBI Taxonomy" id="1130722"/>
    <lineage>
        <taxon>Bacteria</taxon>
        <taxon>Pseudomonadati</taxon>
        <taxon>Bacteroidota</taxon>
        <taxon>Flavobacteriia</taxon>
        <taxon>Flavobacteriales</taxon>
        <taxon>Flavobacteriaceae</taxon>
        <taxon>Litoribaculum</taxon>
    </lineage>
</organism>
<dbReference type="Pfam" id="PF11790">
    <property type="entry name" value="Glyco_hydro_cc"/>
    <property type="match status" value="1"/>
</dbReference>
<dbReference type="InterPro" id="IPR024655">
    <property type="entry name" value="Asl1_glyco_hydro_catalytic"/>
</dbReference>
<sequence>MWTLLIVSCEKNVIGDFDGVAADPVNIGQDNIQLTEEQKLSKRGVAYTNKSKRWSHKTSELKAHWMYSWGNILREEIPANVEYVPMFWGKGSVNQENLDRVKQLIDDGKVKYVLGFNEPDGAAQANMTVDEAIALWPQLETLGVPLGSPATVNPNNDWMQEFMAKAEALNLRIDFVTVHSYGGPNVLGFINKMKETFNAYERPIWITEFAVADWNATSPANNIHSEETVMQFMNELLPALDDIDYIHRYAWFDGVGRAPLASSALYDEDGIITDLGQIYAGNKPNAQIGPGQDTEFEPEVDPNELIVNGGFETGTIAPWQGFKNGVVISDVTEPHTGNFSGNIQNNDGSMFQIITVEPEKTYILKFWSKWRETIPNSFKPVLRDATVSGAAGVIFTLNEVPKTDQWEETTYEFTMPAGVTQLRVQFYKGQVNPTFPPFFLDDISLKLK</sequence>
<keyword evidence="5" id="KW-1185">Reference proteome</keyword>
<proteinExistence type="predicted"/>
<feature type="domain" description="CBM-cenC" evidence="2">
    <location>
        <begin position="303"/>
        <end position="429"/>
    </location>
</feature>
<evidence type="ECO:0000259" key="3">
    <source>
        <dbReference type="Pfam" id="PF11790"/>
    </source>
</evidence>
<accession>A0ABP9CG71</accession>
<comment type="caution">
    <text evidence="4">The sequence shown here is derived from an EMBL/GenBank/DDBJ whole genome shotgun (WGS) entry which is preliminary data.</text>
</comment>
<dbReference type="InterPro" id="IPR003305">
    <property type="entry name" value="CenC_carb-bd"/>
</dbReference>
<evidence type="ECO:0008006" key="6">
    <source>
        <dbReference type="Google" id="ProtNLM"/>
    </source>
</evidence>
<dbReference type="Gene3D" id="3.20.20.80">
    <property type="entry name" value="Glycosidases"/>
    <property type="match status" value="1"/>
</dbReference>
<evidence type="ECO:0000259" key="2">
    <source>
        <dbReference type="Pfam" id="PF02018"/>
    </source>
</evidence>
<dbReference type="PANTHER" id="PTHR34154:SF3">
    <property type="entry name" value="ALKALI-SENSITIVE LINKAGE PROTEIN 1"/>
    <property type="match status" value="1"/>
</dbReference>
<dbReference type="SUPFAM" id="SSF51445">
    <property type="entry name" value="(Trans)glycosidases"/>
    <property type="match status" value="1"/>
</dbReference>
<name>A0ABP9CG71_9FLAO</name>
<dbReference type="PANTHER" id="PTHR34154">
    <property type="entry name" value="ALKALI-SENSITIVE LINKAGE PROTEIN 1"/>
    <property type="match status" value="1"/>
</dbReference>
<evidence type="ECO:0000313" key="5">
    <source>
        <dbReference type="Proteomes" id="UP001501433"/>
    </source>
</evidence>
<dbReference type="SUPFAM" id="SSF49785">
    <property type="entry name" value="Galactose-binding domain-like"/>
    <property type="match status" value="1"/>
</dbReference>
<dbReference type="Gene3D" id="2.60.120.260">
    <property type="entry name" value="Galactose-binding domain-like"/>
    <property type="match status" value="1"/>
</dbReference>
<gene>
    <name evidence="4" type="ORF">GCM10023330_15930</name>
</gene>
<dbReference type="InterPro" id="IPR053183">
    <property type="entry name" value="ASL1"/>
</dbReference>
<reference evidence="5" key="1">
    <citation type="journal article" date="2019" name="Int. J. Syst. Evol. Microbiol.">
        <title>The Global Catalogue of Microorganisms (GCM) 10K type strain sequencing project: providing services to taxonomists for standard genome sequencing and annotation.</title>
        <authorList>
            <consortium name="The Broad Institute Genomics Platform"/>
            <consortium name="The Broad Institute Genome Sequencing Center for Infectious Disease"/>
            <person name="Wu L."/>
            <person name="Ma J."/>
        </authorList>
    </citation>
    <scope>NUCLEOTIDE SEQUENCE [LARGE SCALE GENOMIC DNA]</scope>
    <source>
        <strain evidence="5">JCM 18325</strain>
    </source>
</reference>
<protein>
    <recommendedName>
        <fullName evidence="6">Asl1-like glycosyl hydrolase catalytic domain-containing protein</fullName>
    </recommendedName>
</protein>
<evidence type="ECO:0000256" key="1">
    <source>
        <dbReference type="ARBA" id="ARBA00022801"/>
    </source>
</evidence>